<feature type="non-terminal residue" evidence="2">
    <location>
        <position position="1"/>
    </location>
</feature>
<feature type="compositionally biased region" description="Low complexity" evidence="1">
    <location>
        <begin position="17"/>
        <end position="26"/>
    </location>
</feature>
<protein>
    <submittedName>
        <fullName evidence="2">Uncharacterized protein</fullName>
    </submittedName>
</protein>
<keyword evidence="3" id="KW-1185">Reference proteome</keyword>
<dbReference type="AlphaFoldDB" id="A0AA36DJQ8"/>
<reference evidence="2" key="1">
    <citation type="submission" date="2023-06" db="EMBL/GenBank/DDBJ databases">
        <authorList>
            <person name="Delattre M."/>
        </authorList>
    </citation>
    <scope>NUCLEOTIDE SEQUENCE</scope>
    <source>
        <strain evidence="2">AF72</strain>
    </source>
</reference>
<proteinExistence type="predicted"/>
<accession>A0AA36DJQ8</accession>
<evidence type="ECO:0000313" key="2">
    <source>
        <dbReference type="EMBL" id="CAJ0587643.1"/>
    </source>
</evidence>
<gene>
    <name evidence="2" type="ORF">MSPICULIGERA_LOCUS25599</name>
</gene>
<dbReference type="EMBL" id="CATQJA010002710">
    <property type="protein sequence ID" value="CAJ0587643.1"/>
    <property type="molecule type" value="Genomic_DNA"/>
</dbReference>
<evidence type="ECO:0000313" key="3">
    <source>
        <dbReference type="Proteomes" id="UP001177023"/>
    </source>
</evidence>
<feature type="region of interest" description="Disordered" evidence="1">
    <location>
        <begin position="17"/>
        <end position="56"/>
    </location>
</feature>
<feature type="compositionally biased region" description="Basic and acidic residues" evidence="1">
    <location>
        <begin position="47"/>
        <end position="56"/>
    </location>
</feature>
<evidence type="ECO:0000256" key="1">
    <source>
        <dbReference type="SAM" id="MobiDB-lite"/>
    </source>
</evidence>
<name>A0AA36DJQ8_9BILA</name>
<sequence length="284" mass="32918">MAEVASSMESFQDILSARHSSSTSLSDVDFPSDVGSEIESDSSVRQSDGDASERELACFDAAMESLGNVRLVPELTNEERMEMQLKTAAEQTDDEGGDAKEVKPKREKKVWQWEDGVDMELMAELAQKPLSYYQGKRDVPDAIVKNWLPDVKRRWFELEERVYILEDRLGAIDRPDRSLEEDRFEILVELLDKAAQGFEINDEHEVRNIPLGERIHLEARLMDVITRKFDIIDRIVDEFDKLKGDQDGANNEREFLRYEIRQCDLEFTLTHEYFLKSYLGMPWP</sequence>
<organism evidence="2 3">
    <name type="scientific">Mesorhabditis spiculigera</name>
    <dbReference type="NCBI Taxonomy" id="96644"/>
    <lineage>
        <taxon>Eukaryota</taxon>
        <taxon>Metazoa</taxon>
        <taxon>Ecdysozoa</taxon>
        <taxon>Nematoda</taxon>
        <taxon>Chromadorea</taxon>
        <taxon>Rhabditida</taxon>
        <taxon>Rhabditina</taxon>
        <taxon>Rhabditomorpha</taxon>
        <taxon>Rhabditoidea</taxon>
        <taxon>Rhabditidae</taxon>
        <taxon>Mesorhabditinae</taxon>
        <taxon>Mesorhabditis</taxon>
    </lineage>
</organism>
<comment type="caution">
    <text evidence="2">The sequence shown here is derived from an EMBL/GenBank/DDBJ whole genome shotgun (WGS) entry which is preliminary data.</text>
</comment>
<dbReference type="Proteomes" id="UP001177023">
    <property type="component" value="Unassembled WGS sequence"/>
</dbReference>